<evidence type="ECO:0000313" key="1">
    <source>
        <dbReference type="EMBL" id="VVA26275.1"/>
    </source>
</evidence>
<dbReference type="PANTHER" id="PTHR28141">
    <property type="entry name" value="2',3'-CYCLIC-NUCLEOTIDE 3'-PHOSPHODIESTERASE"/>
    <property type="match status" value="1"/>
</dbReference>
<evidence type="ECO:0000313" key="2">
    <source>
        <dbReference type="Proteomes" id="UP000327085"/>
    </source>
</evidence>
<dbReference type="Proteomes" id="UP000327085">
    <property type="component" value="Chromosome 6"/>
</dbReference>
<sequence>MEDTLAELVESKDERQTYSLWAIPSDDVSCRVKKLMEGLRAEFGGPVIEPHITLTGSIRLSPDDVINKFEALEDPIQGYVPKVEAVVTRRSYYQCVCILFQRPYFEKMIKRGKNQKDGDRG</sequence>
<gene>
    <name evidence="1" type="ORF">ALMOND_2B017872</name>
</gene>
<accession>A0A5E4FE85</accession>
<organism evidence="1 2">
    <name type="scientific">Prunus dulcis</name>
    <name type="common">Almond</name>
    <name type="synonym">Amygdalus dulcis</name>
    <dbReference type="NCBI Taxonomy" id="3755"/>
    <lineage>
        <taxon>Eukaryota</taxon>
        <taxon>Viridiplantae</taxon>
        <taxon>Streptophyta</taxon>
        <taxon>Embryophyta</taxon>
        <taxon>Tracheophyta</taxon>
        <taxon>Spermatophyta</taxon>
        <taxon>Magnoliopsida</taxon>
        <taxon>eudicotyledons</taxon>
        <taxon>Gunneridae</taxon>
        <taxon>Pentapetalae</taxon>
        <taxon>rosids</taxon>
        <taxon>fabids</taxon>
        <taxon>Rosales</taxon>
        <taxon>Rosaceae</taxon>
        <taxon>Amygdaloideae</taxon>
        <taxon>Amygdaleae</taxon>
        <taxon>Prunus</taxon>
    </lineage>
</organism>
<dbReference type="AlphaFoldDB" id="A0A5E4FE85"/>
<proteinExistence type="predicted"/>
<name>A0A5E4FE85_PRUDU</name>
<dbReference type="InterPro" id="IPR012386">
    <property type="entry name" value="Cyclic-nucl_3Pdiesterase"/>
</dbReference>
<protein>
    <submittedName>
        <fullName evidence="1">PREDICTED: cyclic phosphodiesterase</fullName>
    </submittedName>
</protein>
<dbReference type="GO" id="GO:0009187">
    <property type="term" value="P:cyclic nucleotide metabolic process"/>
    <property type="evidence" value="ECO:0007669"/>
    <property type="project" value="TreeGrafter"/>
</dbReference>
<dbReference type="Gramene" id="VVA26275">
    <property type="protein sequence ID" value="VVA26275"/>
    <property type="gene ID" value="Prudul26B017872"/>
</dbReference>
<dbReference type="InParanoid" id="A0A5E4FE85"/>
<dbReference type="InterPro" id="IPR009097">
    <property type="entry name" value="Cyclic_Pdiesterase"/>
</dbReference>
<dbReference type="SUPFAM" id="SSF55144">
    <property type="entry name" value="LigT-like"/>
    <property type="match status" value="1"/>
</dbReference>
<dbReference type="GO" id="GO:0004113">
    <property type="term" value="F:2',3'-cyclic-nucleotide 3'-phosphodiesterase activity"/>
    <property type="evidence" value="ECO:0007669"/>
    <property type="project" value="TreeGrafter"/>
</dbReference>
<dbReference type="EMBL" id="CABIKO010000105">
    <property type="protein sequence ID" value="VVA26275.1"/>
    <property type="molecule type" value="Genomic_DNA"/>
</dbReference>
<dbReference type="PANTHER" id="PTHR28141:SF1">
    <property type="entry name" value="2',3'-CYCLIC-NUCLEOTIDE 3'-PHOSPHODIESTERASE"/>
    <property type="match status" value="1"/>
</dbReference>
<reference evidence="2" key="1">
    <citation type="journal article" date="2020" name="Plant J.">
        <title>Transposons played a major role in the diversification between the closely related almond and peach genomes: results from the almond genome sequence.</title>
        <authorList>
            <person name="Alioto T."/>
            <person name="Alexiou K.G."/>
            <person name="Bardil A."/>
            <person name="Barteri F."/>
            <person name="Castanera R."/>
            <person name="Cruz F."/>
            <person name="Dhingra A."/>
            <person name="Duval H."/>
            <person name="Fernandez I Marti A."/>
            <person name="Frias L."/>
            <person name="Galan B."/>
            <person name="Garcia J.L."/>
            <person name="Howad W."/>
            <person name="Gomez-Garrido J."/>
            <person name="Gut M."/>
            <person name="Julca I."/>
            <person name="Morata J."/>
            <person name="Puigdomenech P."/>
            <person name="Ribeca P."/>
            <person name="Rubio Cabetas M.J."/>
            <person name="Vlasova A."/>
            <person name="Wirthensohn M."/>
            <person name="Garcia-Mas J."/>
            <person name="Gabaldon T."/>
            <person name="Casacuberta J.M."/>
            <person name="Arus P."/>
        </authorList>
    </citation>
    <scope>NUCLEOTIDE SEQUENCE [LARGE SCALE GENOMIC DNA]</scope>
    <source>
        <strain evidence="2">cv. Texas</strain>
    </source>
</reference>
<dbReference type="Gene3D" id="3.90.1140.10">
    <property type="entry name" value="Cyclic phosphodiesterase"/>
    <property type="match status" value="1"/>
</dbReference>